<keyword evidence="1" id="KW-0969">Cilium</keyword>
<evidence type="ECO:0000313" key="2">
    <source>
        <dbReference type="Proteomes" id="UP000231092"/>
    </source>
</evidence>
<protein>
    <submittedName>
        <fullName evidence="1">Flagellar protein FlbD</fullName>
    </submittedName>
</protein>
<sequence length="67" mass="7852">MICLTRLNDEEFVINCNQIERIETIPESNVIMVNGKHYVVKESVDEIIDRVIEFQAQIYARAQKKNV</sequence>
<dbReference type="PANTHER" id="PTHR39185">
    <property type="entry name" value="SWARMING MOTILITY PROTEIN SWRD"/>
    <property type="match status" value="1"/>
</dbReference>
<gene>
    <name evidence="1" type="ORF">H171_4796</name>
</gene>
<organism evidence="1 2">
    <name type="scientific">[Clostridium] celerecrescens 18A</name>
    <dbReference type="NCBI Taxonomy" id="1286362"/>
    <lineage>
        <taxon>Bacteria</taxon>
        <taxon>Bacillati</taxon>
        <taxon>Bacillota</taxon>
        <taxon>Clostridia</taxon>
        <taxon>Lachnospirales</taxon>
        <taxon>Lachnospiraceae</taxon>
        <taxon>Lacrimispora</taxon>
    </lineage>
</organism>
<dbReference type="RefSeq" id="WP_100307317.1">
    <property type="nucleotide sequence ID" value="NZ_PGET01000001.1"/>
</dbReference>
<dbReference type="PANTHER" id="PTHR39185:SF1">
    <property type="entry name" value="SWARMING MOTILITY PROTEIN SWRD"/>
    <property type="match status" value="1"/>
</dbReference>
<keyword evidence="1" id="KW-0966">Cell projection</keyword>
<dbReference type="Pfam" id="PF06289">
    <property type="entry name" value="FlbD"/>
    <property type="match status" value="1"/>
</dbReference>
<proteinExistence type="predicted"/>
<name>A0A2M8ZCJ1_9FIRM</name>
<dbReference type="InterPro" id="IPR009384">
    <property type="entry name" value="SwrD-like"/>
</dbReference>
<dbReference type="Proteomes" id="UP000231092">
    <property type="component" value="Unassembled WGS sequence"/>
</dbReference>
<reference evidence="1 2" key="1">
    <citation type="submission" date="2017-11" db="EMBL/GenBank/DDBJ databases">
        <title>Understudied soil microbes with underappreciated capabilities: Untangling the Clostridium saccharolyticum group.</title>
        <authorList>
            <person name="Leschine S."/>
        </authorList>
    </citation>
    <scope>NUCLEOTIDE SEQUENCE [LARGE SCALE GENOMIC DNA]</scope>
    <source>
        <strain evidence="1 2">18A</strain>
    </source>
</reference>
<comment type="caution">
    <text evidence="1">The sequence shown here is derived from an EMBL/GenBank/DDBJ whole genome shotgun (WGS) entry which is preliminary data.</text>
</comment>
<accession>A0A2M8ZCJ1</accession>
<evidence type="ECO:0000313" key="1">
    <source>
        <dbReference type="EMBL" id="PJJ31156.1"/>
    </source>
</evidence>
<dbReference type="AlphaFoldDB" id="A0A2M8ZCJ1"/>
<keyword evidence="1" id="KW-0282">Flagellum</keyword>
<dbReference type="EMBL" id="PGET01000001">
    <property type="protein sequence ID" value="PJJ31156.1"/>
    <property type="molecule type" value="Genomic_DNA"/>
</dbReference>
<dbReference type="OrthoDB" id="9799862at2"/>